<organism evidence="2 3">
    <name type="scientific">Rhodococcus qingshengii</name>
    <dbReference type="NCBI Taxonomy" id="334542"/>
    <lineage>
        <taxon>Bacteria</taxon>
        <taxon>Bacillati</taxon>
        <taxon>Actinomycetota</taxon>
        <taxon>Actinomycetes</taxon>
        <taxon>Mycobacteriales</taxon>
        <taxon>Nocardiaceae</taxon>
        <taxon>Rhodococcus</taxon>
        <taxon>Rhodococcus erythropolis group</taxon>
    </lineage>
</organism>
<dbReference type="RefSeq" id="WP_275232402.1">
    <property type="nucleotide sequence ID" value="NZ_JARDXE010000017.1"/>
</dbReference>
<reference evidence="2" key="1">
    <citation type="submission" date="2023-02" db="EMBL/GenBank/DDBJ databases">
        <title>A novel hydrolase synthesized by Rhodococcus erythropolis HQ is responsible for the detoxification of Zearalenone.</title>
        <authorList>
            <person name="Hu J."/>
            <person name="Xu J."/>
        </authorList>
    </citation>
    <scope>NUCLEOTIDE SEQUENCE</scope>
    <source>
        <strain evidence="2">HQ</strain>
    </source>
</reference>
<protein>
    <submittedName>
        <fullName evidence="2">Helix-turn-helix transcriptional regulator</fullName>
    </submittedName>
</protein>
<gene>
    <name evidence="2" type="ORF">PXH69_24660</name>
</gene>
<dbReference type="PROSITE" id="PS50943">
    <property type="entry name" value="HTH_CROC1"/>
    <property type="match status" value="1"/>
</dbReference>
<proteinExistence type="predicted"/>
<dbReference type="GO" id="GO:0003677">
    <property type="term" value="F:DNA binding"/>
    <property type="evidence" value="ECO:0007669"/>
    <property type="project" value="InterPro"/>
</dbReference>
<evidence type="ECO:0000259" key="1">
    <source>
        <dbReference type="PROSITE" id="PS50943"/>
    </source>
</evidence>
<name>A0AAW6LN76_RHOSG</name>
<dbReference type="EMBL" id="JARDXE010000017">
    <property type="protein sequence ID" value="MDE8648164.1"/>
    <property type="molecule type" value="Genomic_DNA"/>
</dbReference>
<accession>A0AAW6LN76</accession>
<dbReference type="Pfam" id="PF01381">
    <property type="entry name" value="HTH_3"/>
    <property type="match status" value="1"/>
</dbReference>
<comment type="caution">
    <text evidence="2">The sequence shown here is derived from an EMBL/GenBank/DDBJ whole genome shotgun (WGS) entry which is preliminary data.</text>
</comment>
<sequence>MRQLAEMSGIHATTIQRIVDKRVGPQGASPETIQRLANALQVRESEVAKWAGQNWNGNGPYVPPKEADLLGPRQRKALNEIIKAMAELQRAIPTSGQAA</sequence>
<dbReference type="AlphaFoldDB" id="A0AAW6LN76"/>
<dbReference type="InterPro" id="IPR010982">
    <property type="entry name" value="Lambda_DNA-bd_dom_sf"/>
</dbReference>
<dbReference type="Proteomes" id="UP001217325">
    <property type="component" value="Unassembled WGS sequence"/>
</dbReference>
<evidence type="ECO:0000313" key="2">
    <source>
        <dbReference type="EMBL" id="MDE8648164.1"/>
    </source>
</evidence>
<dbReference type="CDD" id="cd00093">
    <property type="entry name" value="HTH_XRE"/>
    <property type="match status" value="1"/>
</dbReference>
<dbReference type="InterPro" id="IPR001387">
    <property type="entry name" value="Cro/C1-type_HTH"/>
</dbReference>
<dbReference type="Gene3D" id="1.10.260.40">
    <property type="entry name" value="lambda repressor-like DNA-binding domains"/>
    <property type="match status" value="1"/>
</dbReference>
<evidence type="ECO:0000313" key="3">
    <source>
        <dbReference type="Proteomes" id="UP001217325"/>
    </source>
</evidence>
<dbReference type="SUPFAM" id="SSF47413">
    <property type="entry name" value="lambda repressor-like DNA-binding domains"/>
    <property type="match status" value="1"/>
</dbReference>
<feature type="domain" description="HTH cro/C1-type" evidence="1">
    <location>
        <begin position="1"/>
        <end position="47"/>
    </location>
</feature>